<comment type="caution">
    <text evidence="3">The sequence shown here is derived from an EMBL/GenBank/DDBJ whole genome shotgun (WGS) entry which is preliminary data.</text>
</comment>
<dbReference type="RefSeq" id="WP_282582774.1">
    <property type="nucleotide sequence ID" value="NZ_JAMOIM010000001.1"/>
</dbReference>
<feature type="domain" description="LysR substrate-binding" evidence="2">
    <location>
        <begin position="3"/>
        <end position="133"/>
    </location>
</feature>
<organism evidence="3 4">
    <name type="scientific">Lichenifustis flavocetrariae</name>
    <dbReference type="NCBI Taxonomy" id="2949735"/>
    <lineage>
        <taxon>Bacteria</taxon>
        <taxon>Pseudomonadati</taxon>
        <taxon>Pseudomonadota</taxon>
        <taxon>Alphaproteobacteria</taxon>
        <taxon>Hyphomicrobiales</taxon>
        <taxon>Lichenihabitantaceae</taxon>
        <taxon>Lichenifustis</taxon>
    </lineage>
</organism>
<feature type="non-terminal residue" evidence="3">
    <location>
        <position position="1"/>
    </location>
</feature>
<dbReference type="EMBL" id="JAMOIM010000001">
    <property type="protein sequence ID" value="MCW6506402.1"/>
    <property type="molecule type" value="Genomic_DNA"/>
</dbReference>
<keyword evidence="4" id="KW-1185">Reference proteome</keyword>
<dbReference type="Pfam" id="PF03466">
    <property type="entry name" value="LysR_substrate"/>
    <property type="match status" value="1"/>
</dbReference>
<evidence type="ECO:0000313" key="3">
    <source>
        <dbReference type="EMBL" id="MCW6506402.1"/>
    </source>
</evidence>
<accession>A0AA41YZ79</accession>
<dbReference type="PANTHER" id="PTHR30537:SF26">
    <property type="entry name" value="GLYCINE CLEAVAGE SYSTEM TRANSCRIPTIONAL ACTIVATOR"/>
    <property type="match status" value="1"/>
</dbReference>
<dbReference type="SUPFAM" id="SSF53850">
    <property type="entry name" value="Periplasmic binding protein-like II"/>
    <property type="match status" value="1"/>
</dbReference>
<name>A0AA41YZ79_9HYPH</name>
<evidence type="ECO:0000313" key="4">
    <source>
        <dbReference type="Proteomes" id="UP001165667"/>
    </source>
</evidence>
<dbReference type="GO" id="GO:0043565">
    <property type="term" value="F:sequence-specific DNA binding"/>
    <property type="evidence" value="ECO:0007669"/>
    <property type="project" value="TreeGrafter"/>
</dbReference>
<sequence>ADLLFEQEVVAVGSPALLGDRAGALFPEEIGRFTLLNDAHDLWPEFIERALDMTTPPPTKQVSFNQTSLAIDTAAAGQGLAVASRFLVEEDLRSRRLVQAFAATMRGGLASYVITLRKPRQPKATENVRLWLLGQRVPGALSDKGCSADRGGFSPP</sequence>
<reference evidence="3" key="1">
    <citation type="submission" date="2022-05" db="EMBL/GenBank/DDBJ databases">
        <authorList>
            <person name="Pankratov T."/>
        </authorList>
    </citation>
    <scope>NUCLEOTIDE SEQUENCE</scope>
    <source>
        <strain evidence="3">BP6-180914</strain>
    </source>
</reference>
<dbReference type="PANTHER" id="PTHR30537">
    <property type="entry name" value="HTH-TYPE TRANSCRIPTIONAL REGULATOR"/>
    <property type="match status" value="1"/>
</dbReference>
<comment type="similarity">
    <text evidence="1">Belongs to the LysR transcriptional regulatory family.</text>
</comment>
<dbReference type="GO" id="GO:0006351">
    <property type="term" value="P:DNA-templated transcription"/>
    <property type="evidence" value="ECO:0007669"/>
    <property type="project" value="TreeGrafter"/>
</dbReference>
<dbReference type="GO" id="GO:0003700">
    <property type="term" value="F:DNA-binding transcription factor activity"/>
    <property type="evidence" value="ECO:0007669"/>
    <property type="project" value="TreeGrafter"/>
</dbReference>
<evidence type="ECO:0000256" key="1">
    <source>
        <dbReference type="ARBA" id="ARBA00009437"/>
    </source>
</evidence>
<dbReference type="InterPro" id="IPR005119">
    <property type="entry name" value="LysR_subst-bd"/>
</dbReference>
<gene>
    <name evidence="3" type="ORF">M8523_00005</name>
</gene>
<proteinExistence type="inferred from homology"/>
<dbReference type="AlphaFoldDB" id="A0AA41YZ79"/>
<evidence type="ECO:0000259" key="2">
    <source>
        <dbReference type="Pfam" id="PF03466"/>
    </source>
</evidence>
<dbReference type="InterPro" id="IPR058163">
    <property type="entry name" value="LysR-type_TF_proteobact-type"/>
</dbReference>
<protein>
    <submittedName>
        <fullName evidence="3">LysR substrate-binding domain-containing protein</fullName>
    </submittedName>
</protein>
<dbReference type="Gene3D" id="3.40.190.10">
    <property type="entry name" value="Periplasmic binding protein-like II"/>
    <property type="match status" value="2"/>
</dbReference>
<dbReference type="Proteomes" id="UP001165667">
    <property type="component" value="Unassembled WGS sequence"/>
</dbReference>